<dbReference type="CDD" id="cd18731">
    <property type="entry name" value="PIN_NgFitB-like"/>
    <property type="match status" value="1"/>
</dbReference>
<proteinExistence type="inferred from homology"/>
<gene>
    <name evidence="10" type="primary">vapC_1</name>
    <name evidence="8" type="synonym">vapC</name>
    <name evidence="10" type="ORF">CCE02nite_02000</name>
</gene>
<keyword evidence="8" id="KW-0800">Toxin</keyword>
<dbReference type="GO" id="GO:0016787">
    <property type="term" value="F:hydrolase activity"/>
    <property type="evidence" value="ECO:0007669"/>
    <property type="project" value="UniProtKB-KW"/>
</dbReference>
<evidence type="ECO:0000256" key="3">
    <source>
        <dbReference type="ARBA" id="ARBA00022722"/>
    </source>
</evidence>
<dbReference type="InterPro" id="IPR029060">
    <property type="entry name" value="PIN-like_dom_sf"/>
</dbReference>
<evidence type="ECO:0000313" key="10">
    <source>
        <dbReference type="EMBL" id="GED08201.1"/>
    </source>
</evidence>
<comment type="function">
    <text evidence="8">Toxic component of a toxin-antitoxin (TA) system. An RNase.</text>
</comment>
<dbReference type="RefSeq" id="WP_141387314.1">
    <property type="nucleotide sequence ID" value="NZ_BJNZ01000001.1"/>
</dbReference>
<comment type="cofactor">
    <cofactor evidence="1 8">
        <name>Mg(2+)</name>
        <dbReference type="ChEBI" id="CHEBI:18420"/>
    </cofactor>
</comment>
<keyword evidence="5 8" id="KW-0378">Hydrolase</keyword>
<evidence type="ECO:0000256" key="2">
    <source>
        <dbReference type="ARBA" id="ARBA00022649"/>
    </source>
</evidence>
<dbReference type="PANTHER" id="PTHR33653:SF1">
    <property type="entry name" value="RIBONUCLEASE VAPC2"/>
    <property type="match status" value="1"/>
</dbReference>
<dbReference type="GO" id="GO:0000287">
    <property type="term" value="F:magnesium ion binding"/>
    <property type="evidence" value="ECO:0007669"/>
    <property type="project" value="UniProtKB-UniRule"/>
</dbReference>
<evidence type="ECO:0000256" key="4">
    <source>
        <dbReference type="ARBA" id="ARBA00022723"/>
    </source>
</evidence>
<dbReference type="Pfam" id="PF01850">
    <property type="entry name" value="PIN"/>
    <property type="match status" value="1"/>
</dbReference>
<evidence type="ECO:0000313" key="11">
    <source>
        <dbReference type="Proteomes" id="UP000316659"/>
    </source>
</evidence>
<accession>A0A4Y4E0N8</accession>
<evidence type="ECO:0000259" key="9">
    <source>
        <dbReference type="Pfam" id="PF01850"/>
    </source>
</evidence>
<dbReference type="Proteomes" id="UP000316659">
    <property type="component" value="Unassembled WGS sequence"/>
</dbReference>
<keyword evidence="6 8" id="KW-0460">Magnesium</keyword>
<dbReference type="InterPro" id="IPR022907">
    <property type="entry name" value="VapC_family"/>
</dbReference>
<protein>
    <recommendedName>
        <fullName evidence="8">Ribonuclease VapC</fullName>
        <shortName evidence="8">RNase VapC</shortName>
        <ecNumber evidence="8">3.1.-.-</ecNumber>
    </recommendedName>
    <alternativeName>
        <fullName evidence="8">Toxin VapC</fullName>
    </alternativeName>
</protein>
<dbReference type="GO" id="GO:0090729">
    <property type="term" value="F:toxin activity"/>
    <property type="evidence" value="ECO:0007669"/>
    <property type="project" value="UniProtKB-KW"/>
</dbReference>
<comment type="caution">
    <text evidence="10">The sequence shown here is derived from an EMBL/GenBank/DDBJ whole genome shotgun (WGS) entry which is preliminary data.</text>
</comment>
<evidence type="ECO:0000256" key="1">
    <source>
        <dbReference type="ARBA" id="ARBA00001946"/>
    </source>
</evidence>
<dbReference type="SUPFAM" id="SSF88723">
    <property type="entry name" value="PIN domain-like"/>
    <property type="match status" value="1"/>
</dbReference>
<evidence type="ECO:0000256" key="6">
    <source>
        <dbReference type="ARBA" id="ARBA00022842"/>
    </source>
</evidence>
<evidence type="ECO:0000256" key="5">
    <source>
        <dbReference type="ARBA" id="ARBA00022801"/>
    </source>
</evidence>
<keyword evidence="3 8" id="KW-0540">Nuclease</keyword>
<dbReference type="InterPro" id="IPR050556">
    <property type="entry name" value="Type_II_TA_system_RNase"/>
</dbReference>
<dbReference type="Gene3D" id="3.40.50.1010">
    <property type="entry name" value="5'-nuclease"/>
    <property type="match status" value="1"/>
</dbReference>
<dbReference type="EC" id="3.1.-.-" evidence="8"/>
<sequence>MIVLDTNVVSELTRTTPERSVVRWLDGVSPLDVWLTSITVAEMSYGIARLVAGRRRDELVVRVETVLAGLGGQVLSFDQEAAHAFGAVMAGRDRARQPIGTADAQIAAICRVHDATLATRNVRDFVGTGVAVVDPWGAGPS</sequence>
<evidence type="ECO:0000256" key="8">
    <source>
        <dbReference type="HAMAP-Rule" id="MF_00265"/>
    </source>
</evidence>
<name>A0A4Y4E0N8_CELCE</name>
<comment type="similarity">
    <text evidence="7 8">Belongs to the PINc/VapC protein family.</text>
</comment>
<dbReference type="PANTHER" id="PTHR33653">
    <property type="entry name" value="RIBONUCLEASE VAPC2"/>
    <property type="match status" value="1"/>
</dbReference>
<feature type="binding site" evidence="8">
    <location>
        <position position="103"/>
    </location>
    <ligand>
        <name>Mg(2+)</name>
        <dbReference type="ChEBI" id="CHEBI:18420"/>
    </ligand>
</feature>
<reference evidence="10 11" key="1">
    <citation type="submission" date="2019-06" db="EMBL/GenBank/DDBJ databases">
        <title>Whole genome shotgun sequence of Cellulosimicrobium cellulans NBRC 15516.</title>
        <authorList>
            <person name="Hosoyama A."/>
            <person name="Uohara A."/>
            <person name="Ohji S."/>
            <person name="Ichikawa N."/>
        </authorList>
    </citation>
    <scope>NUCLEOTIDE SEQUENCE [LARGE SCALE GENOMIC DNA]</scope>
    <source>
        <strain evidence="10 11">NBRC 15516</strain>
    </source>
</reference>
<feature type="domain" description="PIN" evidence="9">
    <location>
        <begin position="2"/>
        <end position="122"/>
    </location>
</feature>
<dbReference type="EMBL" id="BJNZ01000001">
    <property type="protein sequence ID" value="GED08201.1"/>
    <property type="molecule type" value="Genomic_DNA"/>
</dbReference>
<feature type="binding site" evidence="8">
    <location>
        <position position="5"/>
    </location>
    <ligand>
        <name>Mg(2+)</name>
        <dbReference type="ChEBI" id="CHEBI:18420"/>
    </ligand>
</feature>
<organism evidence="10 11">
    <name type="scientific">Cellulosimicrobium cellulans</name>
    <name type="common">Arthrobacter luteus</name>
    <dbReference type="NCBI Taxonomy" id="1710"/>
    <lineage>
        <taxon>Bacteria</taxon>
        <taxon>Bacillati</taxon>
        <taxon>Actinomycetota</taxon>
        <taxon>Actinomycetes</taxon>
        <taxon>Micrococcales</taxon>
        <taxon>Promicromonosporaceae</taxon>
        <taxon>Cellulosimicrobium</taxon>
    </lineage>
</organism>
<evidence type="ECO:0000256" key="7">
    <source>
        <dbReference type="ARBA" id="ARBA00038093"/>
    </source>
</evidence>
<dbReference type="AlphaFoldDB" id="A0A4Y4E0N8"/>
<dbReference type="GO" id="GO:0004540">
    <property type="term" value="F:RNA nuclease activity"/>
    <property type="evidence" value="ECO:0007669"/>
    <property type="project" value="InterPro"/>
</dbReference>
<keyword evidence="2 8" id="KW-1277">Toxin-antitoxin system</keyword>
<dbReference type="InterPro" id="IPR002716">
    <property type="entry name" value="PIN_dom"/>
</dbReference>
<dbReference type="HAMAP" id="MF_00265">
    <property type="entry name" value="VapC_Nob1"/>
    <property type="match status" value="1"/>
</dbReference>
<keyword evidence="4 8" id="KW-0479">Metal-binding</keyword>